<protein>
    <recommendedName>
        <fullName evidence="3">MmcQ-like protein</fullName>
    </recommendedName>
</protein>
<evidence type="ECO:0000313" key="1">
    <source>
        <dbReference type="EMBL" id="OHU92185.1"/>
    </source>
</evidence>
<dbReference type="SUPFAM" id="SSF142906">
    <property type="entry name" value="YjbR-like"/>
    <property type="match status" value="1"/>
</dbReference>
<accession>A0A1S1N1X6</accession>
<evidence type="ECO:0000313" key="2">
    <source>
        <dbReference type="Proteomes" id="UP000179786"/>
    </source>
</evidence>
<evidence type="ECO:0008006" key="3">
    <source>
        <dbReference type="Google" id="ProtNLM"/>
    </source>
</evidence>
<dbReference type="InterPro" id="IPR007351">
    <property type="entry name" value="YjbR"/>
</dbReference>
<dbReference type="EMBL" id="MKJU01000022">
    <property type="protein sequence ID" value="OHU92185.1"/>
    <property type="molecule type" value="Genomic_DNA"/>
</dbReference>
<dbReference type="Gene3D" id="3.90.1150.30">
    <property type="match status" value="1"/>
</dbReference>
<dbReference type="Pfam" id="PF04237">
    <property type="entry name" value="YjbR"/>
    <property type="match status" value="1"/>
</dbReference>
<reference evidence="1 2" key="1">
    <citation type="submission" date="2016-09" db="EMBL/GenBank/DDBJ databases">
        <title>Pseudoalteromonas amylolytica sp. nov., isolated from the surface seawater.</title>
        <authorList>
            <person name="Wu Y.-H."/>
            <person name="Cheng H."/>
            <person name="Jin X.-B."/>
            <person name="Wang C.-S."/>
            <person name="Xu X.-W."/>
        </authorList>
    </citation>
    <scope>NUCLEOTIDE SEQUENCE [LARGE SCALE GENOMIC DNA]</scope>
    <source>
        <strain evidence="1 2">JW1</strain>
    </source>
</reference>
<dbReference type="AlphaFoldDB" id="A0A1S1N1X6"/>
<dbReference type="PANTHER" id="PTHR35145">
    <property type="entry name" value="CYTOPLASMIC PROTEIN-RELATED"/>
    <property type="match status" value="1"/>
</dbReference>
<dbReference type="PANTHER" id="PTHR35145:SF1">
    <property type="entry name" value="CYTOPLASMIC PROTEIN"/>
    <property type="match status" value="1"/>
</dbReference>
<sequence>MDQKSVHDYLQSKPATFITQPFAQDVDVYKVQHKMFATLSEGKEGQVDANGEPIWWLNLKCDPDEALLLRDEFPAIVPGYHMNKRLWNTIILDGSVPEEKIKEMIDNSYNIVVDNLPTAQKEELAKIAASLNK</sequence>
<organism evidence="1 2">
    <name type="scientific">Pseudoalteromonas amylolytica</name>
    <dbReference type="NCBI Taxonomy" id="1859457"/>
    <lineage>
        <taxon>Bacteria</taxon>
        <taxon>Pseudomonadati</taxon>
        <taxon>Pseudomonadota</taxon>
        <taxon>Gammaproteobacteria</taxon>
        <taxon>Alteromonadales</taxon>
        <taxon>Pseudoalteromonadaceae</taxon>
        <taxon>Pseudoalteromonas</taxon>
    </lineage>
</organism>
<dbReference type="Proteomes" id="UP000179786">
    <property type="component" value="Unassembled WGS sequence"/>
</dbReference>
<comment type="caution">
    <text evidence="1">The sequence shown here is derived from an EMBL/GenBank/DDBJ whole genome shotgun (WGS) entry which is preliminary data.</text>
</comment>
<name>A0A1S1N1X6_9GAMM</name>
<proteinExistence type="predicted"/>
<dbReference type="RefSeq" id="WP_070983987.1">
    <property type="nucleotide sequence ID" value="NZ_MKJU01000022.1"/>
</dbReference>
<dbReference type="InterPro" id="IPR038056">
    <property type="entry name" value="YjbR-like_sf"/>
</dbReference>
<gene>
    <name evidence="1" type="ORF">BET10_07650</name>
</gene>
<dbReference type="STRING" id="1859457.BET10_07650"/>
<dbReference type="OrthoDB" id="3194910at2"/>
<keyword evidence="2" id="KW-1185">Reference proteome</keyword>
<dbReference type="InterPro" id="IPR058532">
    <property type="entry name" value="YjbR/MT2646/Rv2570-like"/>
</dbReference>